<evidence type="ECO:0000313" key="2">
    <source>
        <dbReference type="EMBL" id="VDP96278.1"/>
    </source>
</evidence>
<dbReference type="Proteomes" id="UP000272942">
    <property type="component" value="Unassembled WGS sequence"/>
</dbReference>
<protein>
    <submittedName>
        <fullName evidence="4">YDG domain-containing protein</fullName>
    </submittedName>
</protein>
<feature type="region of interest" description="Disordered" evidence="1">
    <location>
        <begin position="74"/>
        <end position="100"/>
    </location>
</feature>
<organism evidence="4">
    <name type="scientific">Echinostoma caproni</name>
    <dbReference type="NCBI Taxonomy" id="27848"/>
    <lineage>
        <taxon>Eukaryota</taxon>
        <taxon>Metazoa</taxon>
        <taxon>Spiralia</taxon>
        <taxon>Lophotrochozoa</taxon>
        <taxon>Platyhelminthes</taxon>
        <taxon>Trematoda</taxon>
        <taxon>Digenea</taxon>
        <taxon>Plagiorchiida</taxon>
        <taxon>Echinostomata</taxon>
        <taxon>Echinostomatoidea</taxon>
        <taxon>Echinostomatidae</taxon>
        <taxon>Echinostoma</taxon>
    </lineage>
</organism>
<proteinExistence type="predicted"/>
<evidence type="ECO:0000313" key="4">
    <source>
        <dbReference type="WBParaSite" id="ECPE_0001844501-mRNA-1"/>
    </source>
</evidence>
<sequence length="100" mass="11391">MPSWFSPTIFHFQRSGHTKRTLSASRFNENFGTLSHDRGPVGSQEFVGDDLRFYGRLHERQVVYFVHSGTPTITGARNYETPDTMIQTNDSDGVNHPMTD</sequence>
<evidence type="ECO:0000313" key="3">
    <source>
        <dbReference type="Proteomes" id="UP000272942"/>
    </source>
</evidence>
<reference evidence="4" key="1">
    <citation type="submission" date="2016-06" db="UniProtKB">
        <authorList>
            <consortium name="WormBaseParasite"/>
        </authorList>
    </citation>
    <scope>IDENTIFICATION</scope>
</reference>
<gene>
    <name evidence="2" type="ORF">ECPE_LOCUS18395</name>
</gene>
<keyword evidence="3" id="KW-1185">Reference proteome</keyword>
<name>A0A183BGR0_9TREM</name>
<dbReference type="EMBL" id="UZAN01078185">
    <property type="protein sequence ID" value="VDP96278.1"/>
    <property type="molecule type" value="Genomic_DNA"/>
</dbReference>
<reference evidence="2 3" key="2">
    <citation type="submission" date="2018-11" db="EMBL/GenBank/DDBJ databases">
        <authorList>
            <consortium name="Pathogen Informatics"/>
        </authorList>
    </citation>
    <scope>NUCLEOTIDE SEQUENCE [LARGE SCALE GENOMIC DNA]</scope>
    <source>
        <strain evidence="2 3">Egypt</strain>
    </source>
</reference>
<dbReference type="WBParaSite" id="ECPE_0001844501-mRNA-1">
    <property type="protein sequence ID" value="ECPE_0001844501-mRNA-1"/>
    <property type="gene ID" value="ECPE_0001844501"/>
</dbReference>
<evidence type="ECO:0000256" key="1">
    <source>
        <dbReference type="SAM" id="MobiDB-lite"/>
    </source>
</evidence>
<dbReference type="AlphaFoldDB" id="A0A183BGR0"/>
<accession>A0A183BGR0</accession>